<sequence length="432" mass="46775">MPTLPVLLAYVRACDGDAARWEARWKEAVEESAGDGARDDDGSPPPYRGLARFEPADSALFFGRERLTADLVELLGRRRFSAVFGPSGSGKSSLLRAGLIPALQQGREPAPRPAAIRILTPGEHPARTHAPLLTPAVPGDGGAGADTFVIVDQFEEVFTLCRDAVERARFIDLLLAARQPESRLRVLLAVRGDFYGRCAEHRDLADALRDANLLAGAMSPAELRDAVVKPATAAGLTVERALTARLVEEVAGTPGGLPLLSHALLETWRRRRGKTLTMAGYEAAGCLAGAIARTAEEVYSRFTADQAAAARRVLLRLIAPGDGTPDTRRPVGRAELPGTGRKDTAQVLEALARARLLTLDGDTIDLAHEALITSWPRLRGWIEEDRERLRVHRNLTEAAHAWQELGREDGALYREAGSPRHGNTSVAHRARI</sequence>
<feature type="domain" description="Novel STAND NTPase 1" evidence="1">
    <location>
        <begin position="46"/>
        <end position="409"/>
    </location>
</feature>
<dbReference type="Gene3D" id="3.40.50.300">
    <property type="entry name" value="P-loop containing nucleotide triphosphate hydrolases"/>
    <property type="match status" value="1"/>
</dbReference>
<dbReference type="Pfam" id="PF20703">
    <property type="entry name" value="nSTAND1"/>
    <property type="match status" value="1"/>
</dbReference>
<dbReference type="SUPFAM" id="SSF52540">
    <property type="entry name" value="P-loop containing nucleoside triphosphate hydrolases"/>
    <property type="match status" value="1"/>
</dbReference>
<dbReference type="EMBL" id="AP035768">
    <property type="protein sequence ID" value="BFO22682.1"/>
    <property type="molecule type" value="Genomic_DNA"/>
</dbReference>
<dbReference type="InterPro" id="IPR027417">
    <property type="entry name" value="P-loop_NTPase"/>
</dbReference>
<evidence type="ECO:0000313" key="2">
    <source>
        <dbReference type="EMBL" id="BFO22682.1"/>
    </source>
</evidence>
<gene>
    <name evidence="2" type="ORF">SHKM778_90700</name>
</gene>
<reference evidence="2" key="2">
    <citation type="submission" date="2024-07" db="EMBL/GenBank/DDBJ databases">
        <title>Streptomyces haneummycinica sp. nov., a new antibiotic-producing actinobacterium isolated from marine sediment.</title>
        <authorList>
            <person name="Uemura M."/>
            <person name="Hamada M."/>
            <person name="Hirano S."/>
            <person name="Kobayashi K."/>
            <person name="Ohshiro T."/>
            <person name="Kobayashi T."/>
            <person name="Terahara T."/>
        </authorList>
    </citation>
    <scope>NUCLEOTIDE SEQUENCE</scope>
    <source>
        <strain evidence="2">KM77-8</strain>
    </source>
</reference>
<dbReference type="AlphaFoldDB" id="A0AAT9HZI7"/>
<proteinExistence type="predicted"/>
<name>A0AAT9HZI7_9ACTN</name>
<reference evidence="2" key="1">
    <citation type="submission" date="2024-06" db="EMBL/GenBank/DDBJ databases">
        <authorList>
            <consortium name="consrtm"/>
            <person name="Uemura M."/>
            <person name="Terahara T."/>
        </authorList>
    </citation>
    <scope>NUCLEOTIDE SEQUENCE</scope>
    <source>
        <strain evidence="2">KM77-8</strain>
    </source>
</reference>
<evidence type="ECO:0000259" key="1">
    <source>
        <dbReference type="Pfam" id="PF20703"/>
    </source>
</evidence>
<accession>A0AAT9HZI7</accession>
<organism evidence="2">
    <name type="scientific">Streptomyces haneummycinicus</name>
    <dbReference type="NCBI Taxonomy" id="3074435"/>
    <lineage>
        <taxon>Bacteria</taxon>
        <taxon>Bacillati</taxon>
        <taxon>Actinomycetota</taxon>
        <taxon>Actinomycetes</taxon>
        <taxon>Kitasatosporales</taxon>
        <taxon>Streptomycetaceae</taxon>
        <taxon>Streptomyces</taxon>
    </lineage>
</organism>
<dbReference type="InterPro" id="IPR049052">
    <property type="entry name" value="nSTAND1"/>
</dbReference>
<protein>
    <recommendedName>
        <fullName evidence="1">Novel STAND NTPase 1 domain-containing protein</fullName>
    </recommendedName>
</protein>